<dbReference type="OrthoDB" id="5789076at2759"/>
<evidence type="ECO:0000313" key="2">
    <source>
        <dbReference type="Proteomes" id="UP000835052"/>
    </source>
</evidence>
<dbReference type="AlphaFoldDB" id="A0A8S1H176"/>
<accession>A0A8S1H176</accession>
<dbReference type="EMBL" id="CAJGYM010000013">
    <property type="protein sequence ID" value="CAD6190026.1"/>
    <property type="molecule type" value="Genomic_DNA"/>
</dbReference>
<reference evidence="1" key="1">
    <citation type="submission" date="2020-10" db="EMBL/GenBank/DDBJ databases">
        <authorList>
            <person name="Kikuchi T."/>
        </authorList>
    </citation>
    <scope>NUCLEOTIDE SEQUENCE</scope>
    <source>
        <strain evidence="1">NKZ352</strain>
    </source>
</reference>
<sequence length="106" mass="11831">MIPEFPLPPVDADFYRSQIANLPPLFGVVVQTPIYAEPTTFLTRIQNPIDLCRPLRIAAVQPAKYRVPATASTISSRLQHHNRSSLTSPNLGRNLVDVARHVFNTL</sequence>
<comment type="caution">
    <text evidence="1">The sequence shown here is derived from an EMBL/GenBank/DDBJ whole genome shotgun (WGS) entry which is preliminary data.</text>
</comment>
<evidence type="ECO:0000313" key="1">
    <source>
        <dbReference type="EMBL" id="CAD6190026.1"/>
    </source>
</evidence>
<keyword evidence="2" id="KW-1185">Reference proteome</keyword>
<protein>
    <submittedName>
        <fullName evidence="1">Uncharacterized protein</fullName>
    </submittedName>
</protein>
<name>A0A8S1H176_9PELO</name>
<proteinExistence type="predicted"/>
<dbReference type="Proteomes" id="UP000835052">
    <property type="component" value="Unassembled WGS sequence"/>
</dbReference>
<organism evidence="1 2">
    <name type="scientific">Caenorhabditis auriculariae</name>
    <dbReference type="NCBI Taxonomy" id="2777116"/>
    <lineage>
        <taxon>Eukaryota</taxon>
        <taxon>Metazoa</taxon>
        <taxon>Ecdysozoa</taxon>
        <taxon>Nematoda</taxon>
        <taxon>Chromadorea</taxon>
        <taxon>Rhabditida</taxon>
        <taxon>Rhabditina</taxon>
        <taxon>Rhabditomorpha</taxon>
        <taxon>Rhabditoidea</taxon>
        <taxon>Rhabditidae</taxon>
        <taxon>Peloderinae</taxon>
        <taxon>Caenorhabditis</taxon>
    </lineage>
</organism>
<gene>
    <name evidence="1" type="ORF">CAUJ_LOCUS5945</name>
</gene>